<dbReference type="InterPro" id="IPR016159">
    <property type="entry name" value="Cullin_repeat-like_dom_sf"/>
</dbReference>
<dbReference type="EMBL" id="MVGT01004346">
    <property type="protein sequence ID" value="OVA00209.1"/>
    <property type="molecule type" value="Genomic_DNA"/>
</dbReference>
<dbReference type="InterPro" id="IPR001373">
    <property type="entry name" value="Cullin_N"/>
</dbReference>
<dbReference type="OrthoDB" id="27073at2759"/>
<comment type="caution">
    <text evidence="3">The sequence shown here is derived from an EMBL/GenBank/DDBJ whole genome shotgun (WGS) entry which is preliminary data.</text>
</comment>
<dbReference type="FunFam" id="1.20.1310.10:FF:000025">
    <property type="entry name" value="Cullin-1, putative"/>
    <property type="match status" value="1"/>
</dbReference>
<dbReference type="OMA" id="GANCINR"/>
<protein>
    <submittedName>
        <fullName evidence="3">Cullin</fullName>
    </submittedName>
</protein>
<dbReference type="SUPFAM" id="SSF74788">
    <property type="entry name" value="Cullin repeat-like"/>
    <property type="match status" value="1"/>
</dbReference>
<dbReference type="FunFam" id="1.20.1310.10:FF:000021">
    <property type="entry name" value="Cullin-1, putative"/>
    <property type="match status" value="1"/>
</dbReference>
<dbReference type="FunCoup" id="A0A200PPU4">
    <property type="interactions" value="113"/>
</dbReference>
<evidence type="ECO:0000256" key="1">
    <source>
        <dbReference type="ARBA" id="ARBA00006019"/>
    </source>
</evidence>
<dbReference type="InParanoid" id="A0A200PPU4"/>
<proteinExistence type="inferred from homology"/>
<dbReference type="AlphaFoldDB" id="A0A200PPU4"/>
<gene>
    <name evidence="3" type="ORF">BVC80_23g7</name>
</gene>
<dbReference type="Proteomes" id="UP000195402">
    <property type="component" value="Unassembled WGS sequence"/>
</dbReference>
<evidence type="ECO:0000313" key="3">
    <source>
        <dbReference type="EMBL" id="OVA00209.1"/>
    </source>
</evidence>
<reference evidence="3 4" key="1">
    <citation type="journal article" date="2017" name="Mol. Plant">
        <title>The Genome of Medicinal Plant Macleaya cordata Provides New Insights into Benzylisoquinoline Alkaloids Metabolism.</title>
        <authorList>
            <person name="Liu X."/>
            <person name="Liu Y."/>
            <person name="Huang P."/>
            <person name="Ma Y."/>
            <person name="Qing Z."/>
            <person name="Tang Q."/>
            <person name="Cao H."/>
            <person name="Cheng P."/>
            <person name="Zheng Y."/>
            <person name="Yuan Z."/>
            <person name="Zhou Y."/>
            <person name="Liu J."/>
            <person name="Tang Z."/>
            <person name="Zhuo Y."/>
            <person name="Zhang Y."/>
            <person name="Yu L."/>
            <person name="Huang J."/>
            <person name="Yang P."/>
            <person name="Peng Q."/>
            <person name="Zhang J."/>
            <person name="Jiang W."/>
            <person name="Zhang Z."/>
            <person name="Lin K."/>
            <person name="Ro D.K."/>
            <person name="Chen X."/>
            <person name="Xiong X."/>
            <person name="Shang Y."/>
            <person name="Huang S."/>
            <person name="Zeng J."/>
        </authorList>
    </citation>
    <scope>NUCLEOTIDE SEQUENCE [LARGE SCALE GENOMIC DNA]</scope>
    <source>
        <strain evidence="4">cv. BLH2017</strain>
        <tissue evidence="3">Root</tissue>
    </source>
</reference>
<dbReference type="GO" id="GO:0006511">
    <property type="term" value="P:ubiquitin-dependent protein catabolic process"/>
    <property type="evidence" value="ECO:0007669"/>
    <property type="project" value="InterPro"/>
</dbReference>
<evidence type="ECO:0000259" key="2">
    <source>
        <dbReference type="Pfam" id="PF00888"/>
    </source>
</evidence>
<dbReference type="GO" id="GO:0031625">
    <property type="term" value="F:ubiquitin protein ligase binding"/>
    <property type="evidence" value="ECO:0007669"/>
    <property type="project" value="InterPro"/>
</dbReference>
<dbReference type="PANTHER" id="PTHR11932">
    <property type="entry name" value="CULLIN"/>
    <property type="match status" value="1"/>
</dbReference>
<organism evidence="3 4">
    <name type="scientific">Macleaya cordata</name>
    <name type="common">Five-seeded plume-poppy</name>
    <name type="synonym">Bocconia cordata</name>
    <dbReference type="NCBI Taxonomy" id="56857"/>
    <lineage>
        <taxon>Eukaryota</taxon>
        <taxon>Viridiplantae</taxon>
        <taxon>Streptophyta</taxon>
        <taxon>Embryophyta</taxon>
        <taxon>Tracheophyta</taxon>
        <taxon>Spermatophyta</taxon>
        <taxon>Magnoliopsida</taxon>
        <taxon>Ranunculales</taxon>
        <taxon>Papaveraceae</taxon>
        <taxon>Papaveroideae</taxon>
        <taxon>Macleaya</taxon>
    </lineage>
</organism>
<evidence type="ECO:0000313" key="4">
    <source>
        <dbReference type="Proteomes" id="UP000195402"/>
    </source>
</evidence>
<dbReference type="Gene3D" id="1.20.1310.10">
    <property type="entry name" value="Cullin Repeats"/>
    <property type="match status" value="2"/>
</dbReference>
<dbReference type="Pfam" id="PF00888">
    <property type="entry name" value="Cullin"/>
    <property type="match status" value="1"/>
</dbReference>
<keyword evidence="4" id="KW-1185">Reference proteome</keyword>
<name>A0A200PPU4_MACCD</name>
<feature type="domain" description="Cullin N-terminal" evidence="2">
    <location>
        <begin position="23"/>
        <end position="270"/>
    </location>
</feature>
<accession>A0A200PPU4</accession>
<dbReference type="InterPro" id="IPR045093">
    <property type="entry name" value="Cullin"/>
</dbReference>
<sequence length="272" mass="32276">MAMNEGRIVDLEQGWEVLNKGITKLKNILEGIPEPQFSPADYMLYYDATYNMCTQKPPHDYSQQIYEKYKMTIDEYIISTVLPSLKEKHGEFMLRELVNRWGNHKVMVRWLSRFFNYLERYFIARKALPSLQEVGLTCFRNLVYQEIKAEVRDSVILLIDQEREGEQIDRALLKNVVDIFVEIGMGKMDYYVTDFEEAMLADTAVYYSRKASNWIQEDSCSDHKLKAEECLKREKDRVSHYLYSSTEQKLLEKVQHELLFVYSKQLLEKEHS</sequence>
<comment type="similarity">
    <text evidence="1">Belongs to the cullin family.</text>
</comment>
<dbReference type="STRING" id="56857.A0A200PPU4"/>